<accession>A0A5C6C2I0</accession>
<reference evidence="1 2" key="1">
    <citation type="journal article" date="2020" name="Antonie Van Leeuwenhoek">
        <title>Rhodopirellula heiligendammensis sp. nov., Rhodopirellula pilleata sp. nov., and Rhodopirellula solitaria sp. nov. isolated from natural or artificial marine surfaces in Northern Germany and California, USA, and emended description of the genus Rhodopirellula.</title>
        <authorList>
            <person name="Kallscheuer N."/>
            <person name="Wiegand S."/>
            <person name="Jogler M."/>
            <person name="Boedeker C."/>
            <person name="Peeters S.H."/>
            <person name="Rast P."/>
            <person name="Heuer A."/>
            <person name="Jetten M.S.M."/>
            <person name="Rohde M."/>
            <person name="Jogler C."/>
        </authorList>
    </citation>
    <scope>NUCLEOTIDE SEQUENCE [LARGE SCALE GENOMIC DNA]</scope>
    <source>
        <strain evidence="1 2">Poly21</strain>
    </source>
</reference>
<evidence type="ECO:0000313" key="1">
    <source>
        <dbReference type="EMBL" id="TWU18382.1"/>
    </source>
</evidence>
<protein>
    <submittedName>
        <fullName evidence="1">Uncharacterized protein</fullName>
    </submittedName>
</protein>
<dbReference type="EMBL" id="SJPU01000001">
    <property type="protein sequence ID" value="TWU18382.1"/>
    <property type="molecule type" value="Genomic_DNA"/>
</dbReference>
<keyword evidence="2" id="KW-1185">Reference proteome</keyword>
<dbReference type="RefSeq" id="WP_146405450.1">
    <property type="nucleotide sequence ID" value="NZ_SJPU01000001.1"/>
</dbReference>
<proteinExistence type="predicted"/>
<name>A0A5C6C2I0_9BACT</name>
<evidence type="ECO:0000313" key="2">
    <source>
        <dbReference type="Proteomes" id="UP000319908"/>
    </source>
</evidence>
<dbReference type="AlphaFoldDB" id="A0A5C6C2I0"/>
<organism evidence="1 2">
    <name type="scientific">Allorhodopirellula heiligendammensis</name>
    <dbReference type="NCBI Taxonomy" id="2714739"/>
    <lineage>
        <taxon>Bacteria</taxon>
        <taxon>Pseudomonadati</taxon>
        <taxon>Planctomycetota</taxon>
        <taxon>Planctomycetia</taxon>
        <taxon>Pirellulales</taxon>
        <taxon>Pirellulaceae</taxon>
        <taxon>Allorhodopirellula</taxon>
    </lineage>
</organism>
<gene>
    <name evidence="1" type="ORF">Poly21_05440</name>
</gene>
<comment type="caution">
    <text evidence="1">The sequence shown here is derived from an EMBL/GenBank/DDBJ whole genome shotgun (WGS) entry which is preliminary data.</text>
</comment>
<sequence length="129" mass="14482">MLAKLTQQDLIELIGKESGRCVSILMPTYESGPETAQNSIRFKNLATQAIENTSDSCEKLQHRLQELSRLGQDDNFWQHQSAGLAIFVCEHGEQRFWLPQSPRETVYVGKEYCVEPVAAMGSVVAQPID</sequence>
<dbReference type="Proteomes" id="UP000319908">
    <property type="component" value="Unassembled WGS sequence"/>
</dbReference>
<dbReference type="OrthoDB" id="4393931at2"/>